<keyword evidence="4 7" id="KW-0456">Lyase</keyword>
<comment type="catalytic activity">
    <reaction evidence="7">
        <text>meso-2,6-diaminopimelate + H(+) = L-lysine + CO2</text>
        <dbReference type="Rhea" id="RHEA:15101"/>
        <dbReference type="ChEBI" id="CHEBI:15378"/>
        <dbReference type="ChEBI" id="CHEBI:16526"/>
        <dbReference type="ChEBI" id="CHEBI:32551"/>
        <dbReference type="ChEBI" id="CHEBI:57791"/>
        <dbReference type="EC" id="4.1.1.20"/>
    </reaction>
</comment>
<protein>
    <recommendedName>
        <fullName evidence="5 7">Diaminopimelate decarboxylase</fullName>
        <ecNumber evidence="5 7">4.1.1.20</ecNumber>
    </recommendedName>
</protein>
<evidence type="ECO:0000256" key="5">
    <source>
        <dbReference type="NCBIfam" id="TIGR01048"/>
    </source>
</evidence>
<evidence type="ECO:0000256" key="2">
    <source>
        <dbReference type="ARBA" id="ARBA00022793"/>
    </source>
</evidence>
<keyword evidence="7" id="KW-0028">Amino-acid biosynthesis</keyword>
<evidence type="ECO:0000256" key="4">
    <source>
        <dbReference type="ARBA" id="ARBA00023239"/>
    </source>
</evidence>
<feature type="modified residue" description="N6-(pyridoxal phosphate)lysine" evidence="6">
    <location>
        <position position="67"/>
    </location>
</feature>
<keyword evidence="2 7" id="KW-0210">Decarboxylase</keyword>
<proteinExistence type="predicted"/>
<feature type="active site" description="Proton donor" evidence="6">
    <location>
        <position position="375"/>
    </location>
</feature>
<organism evidence="9 10">
    <name type="scientific">Roseburia zhanii</name>
    <dbReference type="NCBI Taxonomy" id="2763064"/>
    <lineage>
        <taxon>Bacteria</taxon>
        <taxon>Bacillati</taxon>
        <taxon>Bacillota</taxon>
        <taxon>Clostridia</taxon>
        <taxon>Lachnospirales</taxon>
        <taxon>Lachnospiraceae</taxon>
        <taxon>Roseburia</taxon>
    </lineage>
</organism>
<dbReference type="InterPro" id="IPR009006">
    <property type="entry name" value="Ala_racemase/Decarboxylase_C"/>
</dbReference>
<dbReference type="CDD" id="cd06828">
    <property type="entry name" value="PLPDE_III_DapDC"/>
    <property type="match status" value="1"/>
</dbReference>
<feature type="domain" description="Orn/DAP/Arg decarboxylase 2 N-terminal" evidence="8">
    <location>
        <begin position="45"/>
        <end position="309"/>
    </location>
</feature>
<keyword evidence="3 6" id="KW-0663">Pyridoxal phosphate</keyword>
<dbReference type="PANTHER" id="PTHR43727:SF2">
    <property type="entry name" value="GROUP IV DECARBOXYLASE"/>
    <property type="match status" value="1"/>
</dbReference>
<evidence type="ECO:0000256" key="7">
    <source>
        <dbReference type="RuleBase" id="RU003738"/>
    </source>
</evidence>
<dbReference type="InterPro" id="IPR000183">
    <property type="entry name" value="Orn/DAP/Arg_de-COase"/>
</dbReference>
<dbReference type="Proteomes" id="UP000606720">
    <property type="component" value="Unassembled WGS sequence"/>
</dbReference>
<evidence type="ECO:0000256" key="6">
    <source>
        <dbReference type="PIRSR" id="PIRSR600183-50"/>
    </source>
</evidence>
<evidence type="ECO:0000313" key="10">
    <source>
        <dbReference type="Proteomes" id="UP000606720"/>
    </source>
</evidence>
<evidence type="ECO:0000259" key="8">
    <source>
        <dbReference type="Pfam" id="PF02784"/>
    </source>
</evidence>
<comment type="caution">
    <text evidence="9">The sequence shown here is derived from an EMBL/GenBank/DDBJ whole genome shotgun (WGS) entry which is preliminary data.</text>
</comment>
<dbReference type="PRINTS" id="PR01179">
    <property type="entry name" value="ODADCRBXLASE"/>
</dbReference>
<keyword evidence="7" id="KW-0457">Lysine biosynthesis</keyword>
<dbReference type="GO" id="GO:0008836">
    <property type="term" value="F:diaminopimelate decarboxylase activity"/>
    <property type="evidence" value="ECO:0007669"/>
    <property type="project" value="UniProtKB-UniRule"/>
</dbReference>
<dbReference type="NCBIfam" id="TIGR01048">
    <property type="entry name" value="lysA"/>
    <property type="match status" value="1"/>
</dbReference>
<reference evidence="9" key="1">
    <citation type="submission" date="2020-08" db="EMBL/GenBank/DDBJ databases">
        <title>Genome public.</title>
        <authorList>
            <person name="Liu C."/>
            <person name="Sun Q."/>
        </authorList>
    </citation>
    <scope>NUCLEOTIDE SEQUENCE</scope>
    <source>
        <strain evidence="9">BX1005</strain>
    </source>
</reference>
<comment type="cofactor">
    <cofactor evidence="1 6 7">
        <name>pyridoxal 5'-phosphate</name>
        <dbReference type="ChEBI" id="CHEBI:597326"/>
    </cofactor>
</comment>
<dbReference type="EMBL" id="JACOPH010000010">
    <property type="protein sequence ID" value="MBC5714758.1"/>
    <property type="molecule type" value="Genomic_DNA"/>
</dbReference>
<dbReference type="Pfam" id="PF02784">
    <property type="entry name" value="Orn_Arg_deC_N"/>
    <property type="match status" value="1"/>
</dbReference>
<dbReference type="InterPro" id="IPR002986">
    <property type="entry name" value="DAP_deCOOHase_LysA"/>
</dbReference>
<accession>A0A923RTJ4</accession>
<gene>
    <name evidence="9" type="primary">lysA</name>
    <name evidence="9" type="ORF">H8S17_11205</name>
</gene>
<dbReference type="GO" id="GO:0009089">
    <property type="term" value="P:lysine biosynthetic process via diaminopimelate"/>
    <property type="evidence" value="ECO:0007669"/>
    <property type="project" value="UniProtKB-UniRule"/>
</dbReference>
<dbReference type="InterPro" id="IPR029066">
    <property type="entry name" value="PLP-binding_barrel"/>
</dbReference>
<name>A0A923RTJ4_9FIRM</name>
<keyword evidence="10" id="KW-1185">Reference proteome</keyword>
<sequence>MNINNIPQLSIKNNHLHMDGRDIVEIAGHYGTPLYIGSEQRIEDNVREVQQAFQKYHANTTVHYAAKAETSLATLEIVHMAGGSLEVNSGGELYKGMRAGFAGKNIIFNGVAKTEKEIESAIVNEIKAINVDSPFELERIVETAMACKKQANVLLRIVPDVASGVAKGVETGTHECKFGTMLEDVPAMLHYAKEHEKWVCVRGFHFHIGTQTYHLTSFLESLQVLLEFAANIYKEMQFLPEIIDIGGGLPIPYFIDATASQYMQPSIYQMLRGVLTTDEIAEAVAGKLHAYDGIFKDCELLLEPGRKIVGDAFVMVSRVENKKYRRAMNENWIMLDAGLNVMSEVKNYHWYFPMVCANKITEPHMYPVKIAGPLCESGDVWMDYDGHKDLPDFRMMPESVTVGDYIAMLETGAYGTSMMSRYNGRPMAGVIIIRKDGSLFMAKKPETYEDLLTGEFSIAE</sequence>
<dbReference type="SUPFAM" id="SSF51419">
    <property type="entry name" value="PLP-binding barrel"/>
    <property type="match status" value="1"/>
</dbReference>
<evidence type="ECO:0000256" key="1">
    <source>
        <dbReference type="ARBA" id="ARBA00001933"/>
    </source>
</evidence>
<dbReference type="InterPro" id="IPR022644">
    <property type="entry name" value="De-COase2_N"/>
</dbReference>
<dbReference type="RefSeq" id="WP_186867378.1">
    <property type="nucleotide sequence ID" value="NZ_JACOPH010000010.1"/>
</dbReference>
<dbReference type="AlphaFoldDB" id="A0A923RTJ4"/>
<evidence type="ECO:0000313" key="9">
    <source>
        <dbReference type="EMBL" id="MBC5714758.1"/>
    </source>
</evidence>
<dbReference type="PANTHER" id="PTHR43727">
    <property type="entry name" value="DIAMINOPIMELATE DECARBOXYLASE"/>
    <property type="match status" value="1"/>
</dbReference>
<dbReference type="EC" id="4.1.1.20" evidence="5 7"/>
<dbReference type="SUPFAM" id="SSF50621">
    <property type="entry name" value="Alanine racemase C-terminal domain-like"/>
    <property type="match status" value="1"/>
</dbReference>
<evidence type="ECO:0000256" key="3">
    <source>
        <dbReference type="ARBA" id="ARBA00022898"/>
    </source>
</evidence>
<comment type="pathway">
    <text evidence="7">Amino-acid biosynthesis; L-lysine biosynthesis via DAP pathway; L-lysine from DL-2,6-diaminopimelate: step 1/1.</text>
</comment>
<dbReference type="PRINTS" id="PR01181">
    <property type="entry name" value="DAPDCRBXLASE"/>
</dbReference>
<dbReference type="Gene3D" id="2.40.37.10">
    <property type="entry name" value="Lyase, Ornithine Decarboxylase, Chain A, domain 1"/>
    <property type="match status" value="1"/>
</dbReference>
<dbReference type="FunFam" id="3.20.20.10:FF:000003">
    <property type="entry name" value="Diaminopimelate decarboxylase"/>
    <property type="match status" value="1"/>
</dbReference>
<dbReference type="Gene3D" id="3.20.20.10">
    <property type="entry name" value="Alanine racemase"/>
    <property type="match status" value="1"/>
</dbReference>